<reference evidence="3 4" key="1">
    <citation type="submission" date="2019-07" db="EMBL/GenBank/DDBJ databases">
        <title>Whole genome shotgun sequence of Cellulomonas persica NBRC 101101.</title>
        <authorList>
            <person name="Hosoyama A."/>
            <person name="Uohara A."/>
            <person name="Ohji S."/>
            <person name="Ichikawa N."/>
        </authorList>
    </citation>
    <scope>NUCLEOTIDE SEQUENCE [LARGE SCALE GENOMIC DNA]</scope>
    <source>
        <strain evidence="3 4">NBRC 101101</strain>
    </source>
</reference>
<dbReference type="EMBL" id="BJUA01000003">
    <property type="protein sequence ID" value="GEK17108.1"/>
    <property type="molecule type" value="Genomic_DNA"/>
</dbReference>
<proteinExistence type="predicted"/>
<feature type="region of interest" description="Disordered" evidence="1">
    <location>
        <begin position="179"/>
        <end position="225"/>
    </location>
</feature>
<evidence type="ECO:0000313" key="3">
    <source>
        <dbReference type="EMBL" id="GEK17108.1"/>
    </source>
</evidence>
<feature type="transmembrane region" description="Helical" evidence="2">
    <location>
        <begin position="82"/>
        <end position="100"/>
    </location>
</feature>
<comment type="caution">
    <text evidence="3">The sequence shown here is derived from an EMBL/GenBank/DDBJ whole genome shotgun (WGS) entry which is preliminary data.</text>
</comment>
<accession>A0A510UR29</accession>
<organism evidence="3 4">
    <name type="scientific">Cellulomonas persica</name>
    <dbReference type="NCBI Taxonomy" id="76861"/>
    <lineage>
        <taxon>Bacteria</taxon>
        <taxon>Bacillati</taxon>
        <taxon>Actinomycetota</taxon>
        <taxon>Actinomycetes</taxon>
        <taxon>Micrococcales</taxon>
        <taxon>Cellulomonadaceae</taxon>
        <taxon>Cellulomonas</taxon>
    </lineage>
</organism>
<feature type="transmembrane region" description="Helical" evidence="2">
    <location>
        <begin position="106"/>
        <end position="124"/>
    </location>
</feature>
<feature type="transmembrane region" description="Helical" evidence="2">
    <location>
        <begin position="136"/>
        <end position="156"/>
    </location>
</feature>
<keyword evidence="2" id="KW-0812">Transmembrane</keyword>
<evidence type="ECO:0000256" key="1">
    <source>
        <dbReference type="SAM" id="MobiDB-lite"/>
    </source>
</evidence>
<dbReference type="Proteomes" id="UP000321386">
    <property type="component" value="Unassembled WGS sequence"/>
</dbReference>
<sequence>MKRNVLAGVVLAVLTTAVVALSLLGADVAPVVLLGAALGGALGLVPGGTVVSRVAGFLAGAVIAWVGYLLRAAALPDSTAGRAVAVLVVLALVVGVVAVAHGRVPLWPLLLGVAAVVGAYERVYAQDPTSVVTTSIATVSGVLLAAAIGLLATVFLGPTDEPAQQDEAPAVDDADALVHGQPLPSSVHAEPRRAAAHTVLREPRTFSPDVATPRPSLALDPRPEA</sequence>
<evidence type="ECO:0000313" key="4">
    <source>
        <dbReference type="Proteomes" id="UP000321386"/>
    </source>
</evidence>
<name>A0A510UR29_9CELL</name>
<keyword evidence="2" id="KW-1133">Transmembrane helix</keyword>
<keyword evidence="2" id="KW-0472">Membrane</keyword>
<evidence type="ECO:0000256" key="2">
    <source>
        <dbReference type="SAM" id="Phobius"/>
    </source>
</evidence>
<gene>
    <name evidence="3" type="ORF">CPE01_08410</name>
</gene>
<dbReference type="AlphaFoldDB" id="A0A510UR29"/>
<protein>
    <submittedName>
        <fullName evidence="3">Uncharacterized protein</fullName>
    </submittedName>
</protein>
<feature type="compositionally biased region" description="Basic and acidic residues" evidence="1">
    <location>
        <begin position="189"/>
        <end position="204"/>
    </location>
</feature>
<keyword evidence="4" id="KW-1185">Reference proteome</keyword>
<dbReference type="RefSeq" id="WP_146805381.1">
    <property type="nucleotide sequence ID" value="NZ_BJUA01000003.1"/>
</dbReference>
<feature type="transmembrane region" description="Helical" evidence="2">
    <location>
        <begin position="50"/>
        <end position="70"/>
    </location>
</feature>
<dbReference type="OrthoDB" id="4870238at2"/>